<dbReference type="SUPFAM" id="SSF109854">
    <property type="entry name" value="DinB/YfiT-like putative metalloenzymes"/>
    <property type="match status" value="1"/>
</dbReference>
<dbReference type="InterPro" id="IPR007837">
    <property type="entry name" value="DinB"/>
</dbReference>
<sequence>MKAFFVRNHQYHFWATEVLYRSLDAFSEDDLKKDMGLFFRSIHGTINHLLLVEKLWFSRLVGEDFQPKTLSQELQYDPKALKMELFLAMKRWETWLESQTEDIWQKVFTYKTMRGFVSRLLYCDLIHHNMNHRTHHRGQISAAITALGGTTPEMDYVYFLQQTQYQNE</sequence>
<comment type="similarity">
    <text evidence="1">Belongs to the DinB family.</text>
</comment>
<dbReference type="RefSeq" id="WP_108977253.1">
    <property type="nucleotide sequence ID" value="NZ_BFBB01000008.1"/>
</dbReference>
<dbReference type="GO" id="GO:0046872">
    <property type="term" value="F:metal ion binding"/>
    <property type="evidence" value="ECO:0007669"/>
    <property type="project" value="UniProtKB-KW"/>
</dbReference>
<dbReference type="OrthoDB" id="119432at2"/>
<comment type="caution">
    <text evidence="4">The sequence shown here is derived from an EMBL/GenBank/DDBJ whole genome shotgun (WGS) entry which is preliminary data.</text>
</comment>
<dbReference type="EMBL" id="BFBB01000008">
    <property type="protein sequence ID" value="GBF50993.1"/>
    <property type="molecule type" value="Genomic_DNA"/>
</dbReference>
<evidence type="ECO:0000313" key="5">
    <source>
        <dbReference type="Proteomes" id="UP000245133"/>
    </source>
</evidence>
<feature type="binding site" evidence="3">
    <location>
        <position position="132"/>
    </location>
    <ligand>
        <name>a divalent metal cation</name>
        <dbReference type="ChEBI" id="CHEBI:60240"/>
    </ligand>
</feature>
<evidence type="ECO:0000256" key="1">
    <source>
        <dbReference type="ARBA" id="ARBA00008635"/>
    </source>
</evidence>
<evidence type="ECO:0000256" key="2">
    <source>
        <dbReference type="ARBA" id="ARBA00022723"/>
    </source>
</evidence>
<reference evidence="4 5" key="1">
    <citation type="submission" date="2018-02" db="EMBL/GenBank/DDBJ databases">
        <title>Novel Leptospira species isolated from soil and water in Japan.</title>
        <authorList>
            <person name="Nakao R."/>
            <person name="Masuzawa T."/>
        </authorList>
    </citation>
    <scope>NUCLEOTIDE SEQUENCE [LARGE SCALE GENOMIC DNA]</scope>
    <source>
        <strain evidence="4 5">YH101</strain>
    </source>
</reference>
<dbReference type="PANTHER" id="PTHR37302:SF3">
    <property type="entry name" value="DAMAGE-INDUCIBLE PROTEIN DINB"/>
    <property type="match status" value="1"/>
</dbReference>
<dbReference type="AlphaFoldDB" id="A0A2P2E264"/>
<feature type="binding site" evidence="3">
    <location>
        <position position="48"/>
    </location>
    <ligand>
        <name>a divalent metal cation</name>
        <dbReference type="ChEBI" id="CHEBI:60240"/>
    </ligand>
</feature>
<gene>
    <name evidence="4" type="ORF">LPTSP4_25240</name>
</gene>
<keyword evidence="5" id="KW-1185">Reference proteome</keyword>
<proteinExistence type="inferred from homology"/>
<feature type="binding site" evidence="3">
    <location>
        <position position="136"/>
    </location>
    <ligand>
        <name>a divalent metal cation</name>
        <dbReference type="ChEBI" id="CHEBI:60240"/>
    </ligand>
</feature>
<protein>
    <submittedName>
        <fullName evidence="4">DinB family protein</fullName>
    </submittedName>
</protein>
<keyword evidence="2 3" id="KW-0479">Metal-binding</keyword>
<evidence type="ECO:0000313" key="4">
    <source>
        <dbReference type="EMBL" id="GBF50993.1"/>
    </source>
</evidence>
<dbReference type="Proteomes" id="UP000245133">
    <property type="component" value="Unassembled WGS sequence"/>
</dbReference>
<dbReference type="PANTHER" id="PTHR37302">
    <property type="entry name" value="SLR1116 PROTEIN"/>
    <property type="match status" value="1"/>
</dbReference>
<dbReference type="Gene3D" id="1.20.120.450">
    <property type="entry name" value="dinb family like domain"/>
    <property type="match status" value="1"/>
</dbReference>
<dbReference type="Pfam" id="PF05163">
    <property type="entry name" value="DinB"/>
    <property type="match status" value="1"/>
</dbReference>
<dbReference type="InterPro" id="IPR034660">
    <property type="entry name" value="DinB/YfiT-like"/>
</dbReference>
<evidence type="ECO:0000256" key="3">
    <source>
        <dbReference type="PIRSR" id="PIRSR607837-1"/>
    </source>
</evidence>
<name>A0A2P2E264_9LEPT</name>
<organism evidence="4 5">
    <name type="scientific">Leptospira ryugenii</name>
    <dbReference type="NCBI Taxonomy" id="1917863"/>
    <lineage>
        <taxon>Bacteria</taxon>
        <taxon>Pseudomonadati</taxon>
        <taxon>Spirochaetota</taxon>
        <taxon>Spirochaetia</taxon>
        <taxon>Leptospirales</taxon>
        <taxon>Leptospiraceae</taxon>
        <taxon>Leptospira</taxon>
    </lineage>
</organism>
<accession>A0A2P2E264</accession>